<dbReference type="SUPFAM" id="SSF55874">
    <property type="entry name" value="ATPase domain of HSP90 chaperone/DNA topoisomerase II/histidine kinase"/>
    <property type="match status" value="1"/>
</dbReference>
<comment type="catalytic activity">
    <reaction evidence="1">
        <text>ATP + protein L-histidine = ADP + protein N-phospho-L-histidine.</text>
        <dbReference type="EC" id="2.7.13.3"/>
    </reaction>
</comment>
<dbReference type="AlphaFoldDB" id="X1UQ77"/>
<dbReference type="EMBL" id="BARW01020099">
    <property type="protein sequence ID" value="GAJ02031.1"/>
    <property type="molecule type" value="Genomic_DNA"/>
</dbReference>
<keyword evidence="3" id="KW-0808">Transferase</keyword>
<sequence length="161" mass="18089">MRDTSFISKLREAPFDISDKEFEEKVILDHVNIENYDLLVKHNLAGRVLAQIVELQPKMSSLQNITILDCDLSDNDMVETIGIIYMSLCSVHGLWLTGVSKILHLLNDKLFGVFQRLHSQQEFPGTGVGLSTVQSIVHRHGGQVLAEGKVEKGAAFYFTFE</sequence>
<dbReference type="GO" id="GO:0030295">
    <property type="term" value="F:protein kinase activator activity"/>
    <property type="evidence" value="ECO:0007669"/>
    <property type="project" value="TreeGrafter"/>
</dbReference>
<dbReference type="InterPro" id="IPR050351">
    <property type="entry name" value="BphY/WalK/GraS-like"/>
</dbReference>
<reference evidence="6" key="1">
    <citation type="journal article" date="2014" name="Front. Microbiol.">
        <title>High frequency of phylogenetically diverse reductive dehalogenase-homologous genes in deep subseafloor sedimentary metagenomes.</title>
        <authorList>
            <person name="Kawai M."/>
            <person name="Futagami T."/>
            <person name="Toyoda A."/>
            <person name="Takaki Y."/>
            <person name="Nishi S."/>
            <person name="Hori S."/>
            <person name="Arai W."/>
            <person name="Tsubouchi T."/>
            <person name="Morono Y."/>
            <person name="Uchiyama I."/>
            <person name="Ito T."/>
            <person name="Fujiyama A."/>
            <person name="Inagaki F."/>
            <person name="Takami H."/>
        </authorList>
    </citation>
    <scope>NUCLEOTIDE SEQUENCE</scope>
    <source>
        <strain evidence="6">Expedition CK06-06</strain>
    </source>
</reference>
<evidence type="ECO:0000256" key="2">
    <source>
        <dbReference type="ARBA" id="ARBA00012438"/>
    </source>
</evidence>
<dbReference type="GO" id="GO:0007234">
    <property type="term" value="P:osmosensory signaling via phosphorelay pathway"/>
    <property type="evidence" value="ECO:0007669"/>
    <property type="project" value="TreeGrafter"/>
</dbReference>
<dbReference type="GO" id="GO:0004673">
    <property type="term" value="F:protein histidine kinase activity"/>
    <property type="evidence" value="ECO:0007669"/>
    <property type="project" value="UniProtKB-EC"/>
</dbReference>
<dbReference type="EC" id="2.7.13.3" evidence="2"/>
<accession>X1UQ77</accession>
<comment type="caution">
    <text evidence="6">The sequence shown here is derived from an EMBL/GenBank/DDBJ whole genome shotgun (WGS) entry which is preliminary data.</text>
</comment>
<evidence type="ECO:0000256" key="1">
    <source>
        <dbReference type="ARBA" id="ARBA00000085"/>
    </source>
</evidence>
<organism evidence="6">
    <name type="scientific">marine sediment metagenome</name>
    <dbReference type="NCBI Taxonomy" id="412755"/>
    <lineage>
        <taxon>unclassified sequences</taxon>
        <taxon>metagenomes</taxon>
        <taxon>ecological metagenomes</taxon>
    </lineage>
</organism>
<evidence type="ECO:0000256" key="4">
    <source>
        <dbReference type="ARBA" id="ARBA00022777"/>
    </source>
</evidence>
<evidence type="ECO:0000313" key="6">
    <source>
        <dbReference type="EMBL" id="GAJ02031.1"/>
    </source>
</evidence>
<keyword evidence="4" id="KW-0418">Kinase</keyword>
<feature type="domain" description="Histidine kinase/HSP90-like ATPase" evidence="5">
    <location>
        <begin position="108"/>
        <end position="160"/>
    </location>
</feature>
<dbReference type="InterPro" id="IPR036890">
    <property type="entry name" value="HATPase_C_sf"/>
</dbReference>
<protein>
    <recommendedName>
        <fullName evidence="2">histidine kinase</fullName>
        <ecNumber evidence="2">2.7.13.3</ecNumber>
    </recommendedName>
</protein>
<dbReference type="InterPro" id="IPR003594">
    <property type="entry name" value="HATPase_dom"/>
</dbReference>
<evidence type="ECO:0000259" key="5">
    <source>
        <dbReference type="Pfam" id="PF02518"/>
    </source>
</evidence>
<evidence type="ECO:0000256" key="3">
    <source>
        <dbReference type="ARBA" id="ARBA00022679"/>
    </source>
</evidence>
<dbReference type="Pfam" id="PF02518">
    <property type="entry name" value="HATPase_c"/>
    <property type="match status" value="1"/>
</dbReference>
<gene>
    <name evidence="6" type="ORF">S12H4_34021</name>
</gene>
<name>X1UQ77_9ZZZZ</name>
<dbReference type="PANTHER" id="PTHR42878:SF15">
    <property type="entry name" value="BACTERIOPHYTOCHROME"/>
    <property type="match status" value="1"/>
</dbReference>
<dbReference type="PANTHER" id="PTHR42878">
    <property type="entry name" value="TWO-COMPONENT HISTIDINE KINASE"/>
    <property type="match status" value="1"/>
</dbReference>
<dbReference type="Gene3D" id="3.30.565.10">
    <property type="entry name" value="Histidine kinase-like ATPase, C-terminal domain"/>
    <property type="match status" value="1"/>
</dbReference>
<proteinExistence type="predicted"/>
<dbReference type="GO" id="GO:0000156">
    <property type="term" value="F:phosphorelay response regulator activity"/>
    <property type="evidence" value="ECO:0007669"/>
    <property type="project" value="TreeGrafter"/>
</dbReference>